<dbReference type="GO" id="GO:0004824">
    <property type="term" value="F:lysine-tRNA ligase activity"/>
    <property type="evidence" value="ECO:0007669"/>
    <property type="project" value="InterPro"/>
</dbReference>
<evidence type="ECO:0000256" key="2">
    <source>
        <dbReference type="ARBA" id="ARBA00022741"/>
    </source>
</evidence>
<feature type="non-terminal residue" evidence="6">
    <location>
        <position position="1"/>
    </location>
</feature>
<dbReference type="GO" id="GO:0005524">
    <property type="term" value="F:ATP binding"/>
    <property type="evidence" value="ECO:0007669"/>
    <property type="project" value="UniProtKB-KW"/>
</dbReference>
<dbReference type="InterPro" id="IPR004364">
    <property type="entry name" value="Aa-tRNA-synt_II"/>
</dbReference>
<sequence>KDSVGKILKSKLGTKVKTAGRVMTKRVIGKIVFSDLQDFSGKIQMVLQDKETSAKNFNFFCKYIDIGDIIGIEGEIIKTKTGQQSILVKKPTLLTKSLLPLPSKWHGFQDKEEKYRKRYLDLIMDPEVKEVFKKKHIFWKSIRDFMEKEGFMEVETPVLENTPGGADANPFITHHNALDIDVYLRISMGELWQKRLMVAGYEKVFEIGRQFRNEGMSPEHLQDYSQMEFYWAYADYKKGMKLVEQMYKSVAKKVLG</sequence>
<proteinExistence type="predicted"/>
<dbReference type="SUPFAM" id="SSF50249">
    <property type="entry name" value="Nucleic acid-binding proteins"/>
    <property type="match status" value="1"/>
</dbReference>
<keyword evidence="2" id="KW-0547">Nucleotide-binding</keyword>
<evidence type="ECO:0000259" key="5">
    <source>
        <dbReference type="PROSITE" id="PS50862"/>
    </source>
</evidence>
<organism evidence="6">
    <name type="scientific">marine sediment metagenome</name>
    <dbReference type="NCBI Taxonomy" id="412755"/>
    <lineage>
        <taxon>unclassified sequences</taxon>
        <taxon>metagenomes</taxon>
        <taxon>ecological metagenomes</taxon>
    </lineage>
</organism>
<evidence type="ECO:0000256" key="3">
    <source>
        <dbReference type="ARBA" id="ARBA00022840"/>
    </source>
</evidence>
<dbReference type="PRINTS" id="PR00982">
    <property type="entry name" value="TRNASYNTHLYS"/>
</dbReference>
<dbReference type="Gene3D" id="2.40.50.140">
    <property type="entry name" value="Nucleic acid-binding proteins"/>
    <property type="match status" value="1"/>
</dbReference>
<dbReference type="EMBL" id="BARS01038347">
    <property type="protein sequence ID" value="GAG21581.1"/>
    <property type="molecule type" value="Genomic_DNA"/>
</dbReference>
<gene>
    <name evidence="6" type="ORF">S01H1_58689</name>
</gene>
<dbReference type="GO" id="GO:0005829">
    <property type="term" value="C:cytosol"/>
    <property type="evidence" value="ECO:0007669"/>
    <property type="project" value="TreeGrafter"/>
</dbReference>
<dbReference type="SUPFAM" id="SSF55681">
    <property type="entry name" value="Class II aaRS and biotin synthetases"/>
    <property type="match status" value="1"/>
</dbReference>
<keyword evidence="1" id="KW-0436">Ligase</keyword>
<reference evidence="6" key="1">
    <citation type="journal article" date="2014" name="Front. Microbiol.">
        <title>High frequency of phylogenetically diverse reductive dehalogenase-homologous genes in deep subseafloor sedimentary metagenomes.</title>
        <authorList>
            <person name="Kawai M."/>
            <person name="Futagami T."/>
            <person name="Toyoda A."/>
            <person name="Takaki Y."/>
            <person name="Nishi S."/>
            <person name="Hori S."/>
            <person name="Arai W."/>
            <person name="Tsubouchi T."/>
            <person name="Morono Y."/>
            <person name="Uchiyama I."/>
            <person name="Ito T."/>
            <person name="Fujiyama A."/>
            <person name="Inagaki F."/>
            <person name="Takami H."/>
        </authorList>
    </citation>
    <scope>NUCLEOTIDE SEQUENCE</scope>
    <source>
        <strain evidence="6">Expedition CK06-06</strain>
    </source>
</reference>
<comment type="caution">
    <text evidence="6">The sequence shown here is derived from an EMBL/GenBank/DDBJ whole genome shotgun (WGS) entry which is preliminary data.</text>
</comment>
<dbReference type="Pfam" id="PF00152">
    <property type="entry name" value="tRNA-synt_2"/>
    <property type="match status" value="1"/>
</dbReference>
<protein>
    <recommendedName>
        <fullName evidence="5">Aminoacyl-transfer RNA synthetases class-II family profile domain-containing protein</fullName>
    </recommendedName>
</protein>
<evidence type="ECO:0000313" key="6">
    <source>
        <dbReference type="EMBL" id="GAG21581.1"/>
    </source>
</evidence>
<dbReference type="Gene3D" id="3.30.930.10">
    <property type="entry name" value="Bira Bifunctional Protein, Domain 2"/>
    <property type="match status" value="1"/>
</dbReference>
<dbReference type="InterPro" id="IPR004365">
    <property type="entry name" value="NA-bd_OB_tRNA"/>
</dbReference>
<name>X0X9G1_9ZZZZ</name>
<dbReference type="Pfam" id="PF01336">
    <property type="entry name" value="tRNA_anti-codon"/>
    <property type="match status" value="1"/>
</dbReference>
<dbReference type="AlphaFoldDB" id="X0X9G1"/>
<accession>X0X9G1</accession>
<dbReference type="PROSITE" id="PS50862">
    <property type="entry name" value="AA_TRNA_LIGASE_II"/>
    <property type="match status" value="1"/>
</dbReference>
<feature type="non-terminal residue" evidence="6">
    <location>
        <position position="256"/>
    </location>
</feature>
<dbReference type="InterPro" id="IPR044136">
    <property type="entry name" value="Lys-tRNA-ligase_II_N"/>
</dbReference>
<evidence type="ECO:0000256" key="4">
    <source>
        <dbReference type="ARBA" id="ARBA00023146"/>
    </source>
</evidence>
<dbReference type="GO" id="GO:0000049">
    <property type="term" value="F:tRNA binding"/>
    <property type="evidence" value="ECO:0007669"/>
    <property type="project" value="TreeGrafter"/>
</dbReference>
<dbReference type="InterPro" id="IPR018149">
    <property type="entry name" value="Lys-tRNA-synth_II_C"/>
</dbReference>
<dbReference type="InterPro" id="IPR012340">
    <property type="entry name" value="NA-bd_OB-fold"/>
</dbReference>
<feature type="domain" description="Aminoacyl-transfer RNA synthetases class-II family profile" evidence="5">
    <location>
        <begin position="140"/>
        <end position="256"/>
    </location>
</feature>
<evidence type="ECO:0000256" key="1">
    <source>
        <dbReference type="ARBA" id="ARBA00022598"/>
    </source>
</evidence>
<dbReference type="GO" id="GO:0006430">
    <property type="term" value="P:lysyl-tRNA aminoacylation"/>
    <property type="evidence" value="ECO:0007669"/>
    <property type="project" value="InterPro"/>
</dbReference>
<dbReference type="PANTHER" id="PTHR42918">
    <property type="entry name" value="LYSYL-TRNA SYNTHETASE"/>
    <property type="match status" value="1"/>
</dbReference>
<dbReference type="CDD" id="cd04322">
    <property type="entry name" value="LysRS_N"/>
    <property type="match status" value="1"/>
</dbReference>
<keyword evidence="4" id="KW-0030">Aminoacyl-tRNA synthetase</keyword>
<dbReference type="InterPro" id="IPR045864">
    <property type="entry name" value="aa-tRNA-synth_II/BPL/LPL"/>
</dbReference>
<dbReference type="InterPro" id="IPR006195">
    <property type="entry name" value="aa-tRNA-synth_II"/>
</dbReference>
<keyword evidence="3" id="KW-0067">ATP-binding</keyword>
<dbReference type="PANTHER" id="PTHR42918:SF15">
    <property type="entry name" value="LYSINE--TRNA LIGASE, CHLOROPLASTIC_MITOCHONDRIAL"/>
    <property type="match status" value="1"/>
</dbReference>